<dbReference type="RefSeq" id="WP_377831423.1">
    <property type="nucleotide sequence ID" value="NZ_JBHRSK010000002.1"/>
</dbReference>
<sequence>MAEPSPVFGHRLLAMAQGRDVPPALRRGATLAALALLALGTWAALTRTPLDPAQMRLAPLLWLVALALPATITLNATEMELSARLIGARFGVGRALRLTIFASAANMLPLPGAAMVRLAGLSAAGGSLKSGGAVTLMIALMWLGVAFAASGLFLLAPAPGFGAPALALGLGLTALALVWARRVSGGWAGGLGIAAVKLALVAVSVLRIKLCLAALGVPASLPQVSVFAVAGVLGSAISVVPAGLGVREAVSAALAPIVRLPAGAAFLATALDRLLGMAVMLMLAGLLVLREALPSRGAVR</sequence>
<evidence type="ECO:0000256" key="1">
    <source>
        <dbReference type="SAM" id="Phobius"/>
    </source>
</evidence>
<evidence type="ECO:0000313" key="2">
    <source>
        <dbReference type="EMBL" id="MFC2966797.1"/>
    </source>
</evidence>
<keyword evidence="3" id="KW-1185">Reference proteome</keyword>
<organism evidence="2 3">
    <name type="scientific">Acidimangrovimonas pyrenivorans</name>
    <dbReference type="NCBI Taxonomy" id="2030798"/>
    <lineage>
        <taxon>Bacteria</taxon>
        <taxon>Pseudomonadati</taxon>
        <taxon>Pseudomonadota</taxon>
        <taxon>Alphaproteobacteria</taxon>
        <taxon>Rhodobacterales</taxon>
        <taxon>Paracoccaceae</taxon>
        <taxon>Acidimangrovimonas</taxon>
    </lineage>
</organism>
<reference evidence="3" key="1">
    <citation type="journal article" date="2019" name="Int. J. Syst. Evol. Microbiol.">
        <title>The Global Catalogue of Microorganisms (GCM) 10K type strain sequencing project: providing services to taxonomists for standard genome sequencing and annotation.</title>
        <authorList>
            <consortium name="The Broad Institute Genomics Platform"/>
            <consortium name="The Broad Institute Genome Sequencing Center for Infectious Disease"/>
            <person name="Wu L."/>
            <person name="Ma J."/>
        </authorList>
    </citation>
    <scope>NUCLEOTIDE SEQUENCE [LARGE SCALE GENOMIC DNA]</scope>
    <source>
        <strain evidence="3">KCTC 62192</strain>
    </source>
</reference>
<feature type="transmembrane region" description="Helical" evidence="1">
    <location>
        <begin position="161"/>
        <end position="180"/>
    </location>
</feature>
<feature type="transmembrane region" description="Helical" evidence="1">
    <location>
        <begin position="96"/>
        <end position="119"/>
    </location>
</feature>
<evidence type="ECO:0000313" key="3">
    <source>
        <dbReference type="Proteomes" id="UP001595443"/>
    </source>
</evidence>
<keyword evidence="1" id="KW-0472">Membrane</keyword>
<keyword evidence="1" id="KW-1133">Transmembrane helix</keyword>
<comment type="caution">
    <text evidence="2">The sequence shown here is derived from an EMBL/GenBank/DDBJ whole genome shotgun (WGS) entry which is preliminary data.</text>
</comment>
<feature type="transmembrane region" description="Helical" evidence="1">
    <location>
        <begin position="28"/>
        <end position="45"/>
    </location>
</feature>
<dbReference type="EMBL" id="JBHRSK010000002">
    <property type="protein sequence ID" value="MFC2966797.1"/>
    <property type="molecule type" value="Genomic_DNA"/>
</dbReference>
<gene>
    <name evidence="2" type="ORF">ACFOES_01700</name>
</gene>
<protein>
    <recommendedName>
        <fullName evidence="4">Lysylphosphatidylglycerol synthetase family protein</fullName>
    </recommendedName>
</protein>
<accession>A0ABV7AC41</accession>
<feature type="transmembrane region" description="Helical" evidence="1">
    <location>
        <begin position="187"/>
        <end position="208"/>
    </location>
</feature>
<name>A0ABV7AC41_9RHOB</name>
<feature type="transmembrane region" description="Helical" evidence="1">
    <location>
        <begin position="131"/>
        <end position="155"/>
    </location>
</feature>
<dbReference type="Proteomes" id="UP001595443">
    <property type="component" value="Unassembled WGS sequence"/>
</dbReference>
<keyword evidence="1" id="KW-0812">Transmembrane</keyword>
<feature type="transmembrane region" description="Helical" evidence="1">
    <location>
        <begin position="274"/>
        <end position="293"/>
    </location>
</feature>
<feature type="transmembrane region" description="Helical" evidence="1">
    <location>
        <begin position="57"/>
        <end position="76"/>
    </location>
</feature>
<feature type="transmembrane region" description="Helical" evidence="1">
    <location>
        <begin position="220"/>
        <end position="242"/>
    </location>
</feature>
<evidence type="ECO:0008006" key="4">
    <source>
        <dbReference type="Google" id="ProtNLM"/>
    </source>
</evidence>
<proteinExistence type="predicted"/>